<dbReference type="SUPFAM" id="SSF51197">
    <property type="entry name" value="Clavaminate synthase-like"/>
    <property type="match status" value="1"/>
</dbReference>
<evidence type="ECO:0000313" key="1">
    <source>
        <dbReference type="EMBL" id="RXT53980.1"/>
    </source>
</evidence>
<dbReference type="AlphaFoldDB" id="A0A4Q1VRE9"/>
<keyword evidence="2" id="KW-1185">Reference proteome</keyword>
<evidence type="ECO:0008006" key="3">
    <source>
        <dbReference type="Google" id="ProtNLM"/>
    </source>
</evidence>
<dbReference type="Pfam" id="PF13759">
    <property type="entry name" value="2OG-FeII_Oxy_5"/>
    <property type="match status" value="1"/>
</dbReference>
<reference evidence="1 2" key="1">
    <citation type="submission" date="2017-03" db="EMBL/GenBank/DDBJ databases">
        <authorList>
            <person name="Safronova V.I."/>
            <person name="Sazanova A.L."/>
            <person name="Chirak E.R."/>
        </authorList>
    </citation>
    <scope>NUCLEOTIDE SEQUENCE [LARGE SCALE GENOMIC DNA]</scope>
    <source>
        <strain evidence="1 2">Opo-243</strain>
    </source>
</reference>
<accession>A0A4Q1VRE9</accession>
<dbReference type="OrthoDB" id="9783136at2"/>
<gene>
    <name evidence="1" type="ORF">B5V03_00465</name>
</gene>
<dbReference type="EMBL" id="MZXW01000004">
    <property type="protein sequence ID" value="RXT53980.1"/>
    <property type="molecule type" value="Genomic_DNA"/>
</dbReference>
<sequence length="207" mass="23158">MDQIEPLFPIPLLRSPGLLPPSLNEAAVAAIRNTRIEGNLRSGQLFHTEVADPRDNELFRQIAELTVPKLVDFGVLLFGEELRWTVKEMWTNMLETGGNQTLHSHANSFVSGIIYLTPSHPACKTVFVRPPGGSDFSFRHHTRSAAIGPFNAGKYVLPEAEPGDLVLFPSYLYHEVPRNQGEQRITIAFNAIPDHLDCWGYRVNFAP</sequence>
<name>A0A4Q1VRE9_9BRAD</name>
<dbReference type="InterPro" id="IPR012668">
    <property type="entry name" value="CHP02466"/>
</dbReference>
<dbReference type="Gene3D" id="2.60.120.620">
    <property type="entry name" value="q2cbj1_9rhob like domain"/>
    <property type="match status" value="1"/>
</dbReference>
<comment type="caution">
    <text evidence="1">The sequence shown here is derived from an EMBL/GenBank/DDBJ whole genome shotgun (WGS) entry which is preliminary data.</text>
</comment>
<protein>
    <recommendedName>
        <fullName evidence="3">JmjC domain-containing protein</fullName>
    </recommendedName>
</protein>
<dbReference type="RefSeq" id="WP_129267323.1">
    <property type="nucleotide sequence ID" value="NZ_MZXW01000004.1"/>
</dbReference>
<dbReference type="Proteomes" id="UP000290819">
    <property type="component" value="Unassembled WGS sequence"/>
</dbReference>
<evidence type="ECO:0000313" key="2">
    <source>
        <dbReference type="Proteomes" id="UP000290819"/>
    </source>
</evidence>
<organism evidence="1 2">
    <name type="scientific">Bradyrhizobium betae</name>
    <dbReference type="NCBI Taxonomy" id="244734"/>
    <lineage>
        <taxon>Bacteria</taxon>
        <taxon>Pseudomonadati</taxon>
        <taxon>Pseudomonadota</taxon>
        <taxon>Alphaproteobacteria</taxon>
        <taxon>Hyphomicrobiales</taxon>
        <taxon>Nitrobacteraceae</taxon>
        <taxon>Bradyrhizobium</taxon>
    </lineage>
</organism>
<proteinExistence type="predicted"/>